<dbReference type="Proteomes" id="UP000499080">
    <property type="component" value="Unassembled WGS sequence"/>
</dbReference>
<dbReference type="GO" id="GO:0004523">
    <property type="term" value="F:RNA-DNA hybrid ribonuclease activity"/>
    <property type="evidence" value="ECO:0007669"/>
    <property type="project" value="InterPro"/>
</dbReference>
<evidence type="ECO:0000313" key="2">
    <source>
        <dbReference type="EMBL" id="GBO20878.1"/>
    </source>
</evidence>
<dbReference type="OrthoDB" id="6437659at2759"/>
<feature type="domain" description="RNase H type-1" evidence="1">
    <location>
        <begin position="1"/>
        <end position="28"/>
    </location>
</feature>
<evidence type="ECO:0000313" key="3">
    <source>
        <dbReference type="EMBL" id="GBO20880.1"/>
    </source>
</evidence>
<sequence>MVGLSWVKDHVGILANELADHHAKLVITSGEDLFIPAAYSQFKRLLKNYAVEKWNQHWNSYDSASGIREEAALSRPPESEKILLSELCLSVGTCDVIRNWGMGRLSVCRYDSL</sequence>
<protein>
    <recommendedName>
        <fullName evidence="1">RNase H type-1 domain-containing protein</fullName>
    </recommendedName>
</protein>
<dbReference type="PROSITE" id="PS50879">
    <property type="entry name" value="RNASE_H_1"/>
    <property type="match status" value="1"/>
</dbReference>
<keyword evidence="4" id="KW-1185">Reference proteome</keyword>
<name>A0A4Y2V8I5_ARAVE</name>
<reference evidence="2 4" key="1">
    <citation type="journal article" date="2019" name="Sci. Rep.">
        <title>Orb-weaving spider Araneus ventricosus genome elucidates the spidroin gene catalogue.</title>
        <authorList>
            <person name="Kono N."/>
            <person name="Nakamura H."/>
            <person name="Ohtoshi R."/>
            <person name="Moran D.A.P."/>
            <person name="Shinohara A."/>
            <person name="Yoshida Y."/>
            <person name="Fujiwara M."/>
            <person name="Mori M."/>
            <person name="Tomita M."/>
            <person name="Arakawa K."/>
        </authorList>
    </citation>
    <scope>NUCLEOTIDE SEQUENCE [LARGE SCALE GENOMIC DNA]</scope>
</reference>
<evidence type="ECO:0000313" key="4">
    <source>
        <dbReference type="Proteomes" id="UP000499080"/>
    </source>
</evidence>
<organism evidence="2 4">
    <name type="scientific">Araneus ventricosus</name>
    <name type="common">Orbweaver spider</name>
    <name type="synonym">Epeira ventricosa</name>
    <dbReference type="NCBI Taxonomy" id="182803"/>
    <lineage>
        <taxon>Eukaryota</taxon>
        <taxon>Metazoa</taxon>
        <taxon>Ecdysozoa</taxon>
        <taxon>Arthropoda</taxon>
        <taxon>Chelicerata</taxon>
        <taxon>Arachnida</taxon>
        <taxon>Araneae</taxon>
        <taxon>Araneomorphae</taxon>
        <taxon>Entelegynae</taxon>
        <taxon>Araneoidea</taxon>
        <taxon>Araneidae</taxon>
        <taxon>Araneus</taxon>
    </lineage>
</organism>
<accession>A0A4Y2V8I5</accession>
<dbReference type="EMBL" id="BGPR01044165">
    <property type="protein sequence ID" value="GBO20880.1"/>
    <property type="molecule type" value="Genomic_DNA"/>
</dbReference>
<gene>
    <name evidence="2" type="ORF">AVEN_32249_1</name>
    <name evidence="3" type="ORF">AVEN_81220_1</name>
</gene>
<dbReference type="AlphaFoldDB" id="A0A4Y2V8I5"/>
<evidence type="ECO:0000259" key="1">
    <source>
        <dbReference type="PROSITE" id="PS50879"/>
    </source>
</evidence>
<comment type="caution">
    <text evidence="2">The sequence shown here is derived from an EMBL/GenBank/DDBJ whole genome shotgun (WGS) entry which is preliminary data.</text>
</comment>
<dbReference type="GO" id="GO:0003676">
    <property type="term" value="F:nucleic acid binding"/>
    <property type="evidence" value="ECO:0007669"/>
    <property type="project" value="InterPro"/>
</dbReference>
<proteinExistence type="predicted"/>
<dbReference type="InterPro" id="IPR002156">
    <property type="entry name" value="RNaseH_domain"/>
</dbReference>
<dbReference type="EMBL" id="BGPR01044162">
    <property type="protein sequence ID" value="GBO20878.1"/>
    <property type="molecule type" value="Genomic_DNA"/>
</dbReference>